<keyword evidence="1" id="KW-0446">Lipid-binding</keyword>
<dbReference type="EMBL" id="JBBHLL010000049">
    <property type="protein sequence ID" value="KAK7823871.1"/>
    <property type="molecule type" value="Genomic_DNA"/>
</dbReference>
<evidence type="ECO:0000259" key="2">
    <source>
        <dbReference type="PROSITE" id="PS51228"/>
    </source>
</evidence>
<dbReference type="InterPro" id="IPR000582">
    <property type="entry name" value="Acyl-CoA-binding_protein"/>
</dbReference>
<dbReference type="GO" id="GO:0000062">
    <property type="term" value="F:fatty-acyl-CoA binding"/>
    <property type="evidence" value="ECO:0007669"/>
    <property type="project" value="InterPro"/>
</dbReference>
<accession>A0AAW0JC83</accession>
<sequence>MDVRKLKSRPKDEELKEIYGLYKQSIIGDINIGACPVMLDMKGKANWEAADLVLGQRSLGSSSWNICIEQLNSHDPQLLGKIFKLVLVDAGTGWIQAEK</sequence>
<dbReference type="AlphaFoldDB" id="A0AAW0JC83"/>
<proteinExistence type="predicted"/>
<evidence type="ECO:0000313" key="4">
    <source>
        <dbReference type="Proteomes" id="UP001488838"/>
    </source>
</evidence>
<gene>
    <name evidence="3" type="ORF">U0070_020542</name>
</gene>
<feature type="domain" description="ACB" evidence="2">
    <location>
        <begin position="1"/>
        <end position="99"/>
    </location>
</feature>
<reference evidence="3 4" key="1">
    <citation type="journal article" date="2023" name="bioRxiv">
        <title>Conserved and derived expression patterns and positive selection on dental genes reveal complex evolutionary context of ever-growing rodent molars.</title>
        <authorList>
            <person name="Calamari Z.T."/>
            <person name="Song A."/>
            <person name="Cohen E."/>
            <person name="Akter M."/>
            <person name="Roy R.D."/>
            <person name="Hallikas O."/>
            <person name="Christensen M.M."/>
            <person name="Li P."/>
            <person name="Marangoni P."/>
            <person name="Jernvall J."/>
            <person name="Klein O.D."/>
        </authorList>
    </citation>
    <scope>NUCLEOTIDE SEQUENCE [LARGE SCALE GENOMIC DNA]</scope>
    <source>
        <strain evidence="3">V071</strain>
    </source>
</reference>
<keyword evidence="4" id="KW-1185">Reference proteome</keyword>
<dbReference type="Proteomes" id="UP001488838">
    <property type="component" value="Unassembled WGS sequence"/>
</dbReference>
<dbReference type="Gene3D" id="1.20.80.10">
    <property type="match status" value="1"/>
</dbReference>
<evidence type="ECO:0000313" key="3">
    <source>
        <dbReference type="EMBL" id="KAK7823871.1"/>
    </source>
</evidence>
<dbReference type="PANTHER" id="PTHR23310:SF51">
    <property type="entry name" value="ACYL-COA-BINDING DOMAIN-CONTAINING PROTEIN 7"/>
    <property type="match status" value="1"/>
</dbReference>
<dbReference type="GO" id="GO:0006631">
    <property type="term" value="P:fatty acid metabolic process"/>
    <property type="evidence" value="ECO:0007669"/>
    <property type="project" value="TreeGrafter"/>
</dbReference>
<name>A0AAW0JC83_MYOGA</name>
<dbReference type="InterPro" id="IPR035984">
    <property type="entry name" value="Acyl-CoA-binding_sf"/>
</dbReference>
<feature type="non-terminal residue" evidence="3">
    <location>
        <position position="99"/>
    </location>
</feature>
<dbReference type="InterPro" id="IPR014352">
    <property type="entry name" value="FERM/acyl-CoA-bd_prot_sf"/>
</dbReference>
<dbReference type="PROSITE" id="PS51228">
    <property type="entry name" value="ACB_2"/>
    <property type="match status" value="1"/>
</dbReference>
<dbReference type="PRINTS" id="PR00689">
    <property type="entry name" value="ACOABINDINGP"/>
</dbReference>
<protein>
    <recommendedName>
        <fullName evidence="2">ACB domain-containing protein</fullName>
    </recommendedName>
</protein>
<comment type="caution">
    <text evidence="3">The sequence shown here is derived from an EMBL/GenBank/DDBJ whole genome shotgun (WGS) entry which is preliminary data.</text>
</comment>
<dbReference type="SUPFAM" id="SSF47027">
    <property type="entry name" value="Acyl-CoA binding protein"/>
    <property type="match status" value="1"/>
</dbReference>
<evidence type="ECO:0000256" key="1">
    <source>
        <dbReference type="ARBA" id="ARBA00023121"/>
    </source>
</evidence>
<dbReference type="PANTHER" id="PTHR23310">
    <property type="entry name" value="ACYL-COA-BINDING PROTEIN, ACBP"/>
    <property type="match status" value="1"/>
</dbReference>
<dbReference type="Pfam" id="PF00887">
    <property type="entry name" value="ACBP"/>
    <property type="match status" value="1"/>
</dbReference>
<organism evidence="3 4">
    <name type="scientific">Myodes glareolus</name>
    <name type="common">Bank vole</name>
    <name type="synonym">Clethrionomys glareolus</name>
    <dbReference type="NCBI Taxonomy" id="447135"/>
    <lineage>
        <taxon>Eukaryota</taxon>
        <taxon>Metazoa</taxon>
        <taxon>Chordata</taxon>
        <taxon>Craniata</taxon>
        <taxon>Vertebrata</taxon>
        <taxon>Euteleostomi</taxon>
        <taxon>Mammalia</taxon>
        <taxon>Eutheria</taxon>
        <taxon>Euarchontoglires</taxon>
        <taxon>Glires</taxon>
        <taxon>Rodentia</taxon>
        <taxon>Myomorpha</taxon>
        <taxon>Muroidea</taxon>
        <taxon>Cricetidae</taxon>
        <taxon>Arvicolinae</taxon>
        <taxon>Myodes</taxon>
    </lineage>
</organism>